<evidence type="ECO:0000256" key="5">
    <source>
        <dbReference type="SAM" id="Phobius"/>
    </source>
</evidence>
<proteinExistence type="predicted"/>
<feature type="domain" description="Integral membrane bound transporter" evidence="6">
    <location>
        <begin position="11"/>
        <end position="132"/>
    </location>
</feature>
<gene>
    <name evidence="7" type="ORF">RM445_01430</name>
</gene>
<comment type="caution">
    <text evidence="7">The sequence shown here is derived from an EMBL/GenBank/DDBJ whole genome shotgun (WGS) entry which is preliminary data.</text>
</comment>
<dbReference type="Proteomes" id="UP001183202">
    <property type="component" value="Unassembled WGS sequence"/>
</dbReference>
<dbReference type="RefSeq" id="WP_311554382.1">
    <property type="nucleotide sequence ID" value="NZ_JAVREJ010000001.1"/>
</dbReference>
<keyword evidence="4 5" id="KW-0472">Membrane</keyword>
<protein>
    <submittedName>
        <fullName evidence="7">FUSC family protein</fullName>
    </submittedName>
</protein>
<name>A0ABU2N2N6_9PSEU</name>
<feature type="transmembrane region" description="Helical" evidence="5">
    <location>
        <begin position="24"/>
        <end position="42"/>
    </location>
</feature>
<dbReference type="EMBL" id="JAVREJ010000001">
    <property type="protein sequence ID" value="MDT0348185.1"/>
    <property type="molecule type" value="Genomic_DNA"/>
</dbReference>
<dbReference type="InterPro" id="IPR049453">
    <property type="entry name" value="Memb_transporter_dom"/>
</dbReference>
<organism evidence="7 8">
    <name type="scientific">Pseudonocardia charpentierae</name>
    <dbReference type="NCBI Taxonomy" id="3075545"/>
    <lineage>
        <taxon>Bacteria</taxon>
        <taxon>Bacillati</taxon>
        <taxon>Actinomycetota</taxon>
        <taxon>Actinomycetes</taxon>
        <taxon>Pseudonocardiales</taxon>
        <taxon>Pseudonocardiaceae</taxon>
        <taxon>Pseudonocardia</taxon>
    </lineage>
</organism>
<reference evidence="8" key="1">
    <citation type="submission" date="2023-07" db="EMBL/GenBank/DDBJ databases">
        <title>30 novel species of actinomycetes from the DSMZ collection.</title>
        <authorList>
            <person name="Nouioui I."/>
        </authorList>
    </citation>
    <scope>NUCLEOTIDE SEQUENCE [LARGE SCALE GENOMIC DNA]</scope>
    <source>
        <strain evidence="8">DSM 45834</strain>
    </source>
</reference>
<sequence>MQCGLAAGGAWLVAFDLVGHERPFFAPIAAVISLGVSLANRLQRAVELVVGVSFGVLVGDLLISVIGSGWWQITLVVTLAVAGAVFANGGTLLVNQAGASAVLVATLLPPGQAGGIDRCVDALIGGLVGVLVAAVIPSDPVAPVRRTSRTLLDELAAVLRGVGDALRDRDADGALSALERARRTQPLIDSLRGALHGGREVTTVSPLHRRRRRVLVRYGELAERSDYAMRNTRVLARRAYTALHDGEPAVPDLPDVLTELAGAVDKLTAELTREGDLSRARVAVVDVVAHAKVMSDDAADLLGTSEQVLVAQVRSIALDLLQATGLSRDEARTAMRSR</sequence>
<evidence type="ECO:0000313" key="7">
    <source>
        <dbReference type="EMBL" id="MDT0348185.1"/>
    </source>
</evidence>
<comment type="subcellular location">
    <subcellularLocation>
        <location evidence="1">Membrane</location>
        <topology evidence="1">Multi-pass membrane protein</topology>
    </subcellularLocation>
</comment>
<feature type="transmembrane region" description="Helical" evidence="5">
    <location>
        <begin position="49"/>
        <end position="73"/>
    </location>
</feature>
<evidence type="ECO:0000256" key="1">
    <source>
        <dbReference type="ARBA" id="ARBA00004141"/>
    </source>
</evidence>
<evidence type="ECO:0000313" key="8">
    <source>
        <dbReference type="Proteomes" id="UP001183202"/>
    </source>
</evidence>
<feature type="transmembrane region" description="Helical" evidence="5">
    <location>
        <begin position="79"/>
        <end position="108"/>
    </location>
</feature>
<keyword evidence="3 5" id="KW-1133">Transmembrane helix</keyword>
<keyword evidence="8" id="KW-1185">Reference proteome</keyword>
<keyword evidence="2 5" id="KW-0812">Transmembrane</keyword>
<evidence type="ECO:0000259" key="6">
    <source>
        <dbReference type="Pfam" id="PF13515"/>
    </source>
</evidence>
<accession>A0ABU2N2N6</accession>
<dbReference type="Pfam" id="PF13515">
    <property type="entry name" value="FUSC_2"/>
    <property type="match status" value="1"/>
</dbReference>
<evidence type="ECO:0000256" key="4">
    <source>
        <dbReference type="ARBA" id="ARBA00023136"/>
    </source>
</evidence>
<evidence type="ECO:0000256" key="3">
    <source>
        <dbReference type="ARBA" id="ARBA00022989"/>
    </source>
</evidence>
<evidence type="ECO:0000256" key="2">
    <source>
        <dbReference type="ARBA" id="ARBA00022692"/>
    </source>
</evidence>